<evidence type="ECO:0000256" key="1">
    <source>
        <dbReference type="SAM" id="MobiDB-lite"/>
    </source>
</evidence>
<dbReference type="EMBL" id="JAMSHJ010000002">
    <property type="protein sequence ID" value="KAI5435869.1"/>
    <property type="molecule type" value="Genomic_DNA"/>
</dbReference>
<dbReference type="AlphaFoldDB" id="A0A9D4YAZ1"/>
<evidence type="ECO:0000313" key="3">
    <source>
        <dbReference type="Proteomes" id="UP001058974"/>
    </source>
</evidence>
<comment type="caution">
    <text evidence="2">The sequence shown here is derived from an EMBL/GenBank/DDBJ whole genome shotgun (WGS) entry which is preliminary data.</text>
</comment>
<name>A0A9D4YAZ1_PEA</name>
<dbReference type="Gramene" id="Psat02G0233700-T1">
    <property type="protein sequence ID" value="KAI5435869.1"/>
    <property type="gene ID" value="KIW84_022337"/>
</dbReference>
<dbReference type="PANTHER" id="PTHR45786">
    <property type="entry name" value="DNA BINDING PROTEIN-LIKE"/>
    <property type="match status" value="1"/>
</dbReference>
<evidence type="ECO:0008006" key="4">
    <source>
        <dbReference type="Google" id="ProtNLM"/>
    </source>
</evidence>
<keyword evidence="3" id="KW-1185">Reference proteome</keyword>
<proteinExistence type="predicted"/>
<accession>A0A9D4YAZ1</accession>
<protein>
    <recommendedName>
        <fullName evidence="4">Helitron helicase-like domain-containing protein</fullName>
    </recommendedName>
</protein>
<reference evidence="2 3" key="1">
    <citation type="journal article" date="2022" name="Nat. Genet.">
        <title>Improved pea reference genome and pan-genome highlight genomic features and evolutionary characteristics.</title>
        <authorList>
            <person name="Yang T."/>
            <person name="Liu R."/>
            <person name="Luo Y."/>
            <person name="Hu S."/>
            <person name="Wang D."/>
            <person name="Wang C."/>
            <person name="Pandey M.K."/>
            <person name="Ge S."/>
            <person name="Xu Q."/>
            <person name="Li N."/>
            <person name="Li G."/>
            <person name="Huang Y."/>
            <person name="Saxena R.K."/>
            <person name="Ji Y."/>
            <person name="Li M."/>
            <person name="Yan X."/>
            <person name="He Y."/>
            <person name="Liu Y."/>
            <person name="Wang X."/>
            <person name="Xiang C."/>
            <person name="Varshney R.K."/>
            <person name="Ding H."/>
            <person name="Gao S."/>
            <person name="Zong X."/>
        </authorList>
    </citation>
    <scope>NUCLEOTIDE SEQUENCE [LARGE SCALE GENOMIC DNA]</scope>
    <source>
        <strain evidence="2 3">cv. Zhongwan 6</strain>
    </source>
</reference>
<dbReference type="PANTHER" id="PTHR45786:SF66">
    <property type="entry name" value="HOOK MOTIF PROTEIN, PUTATIVE-RELATED"/>
    <property type="match status" value="1"/>
</dbReference>
<sequence>MLFTPAINLDFDSESGDGSDYNPFLDQESEDDSSFANVEVSPPYSTSKAEPCYNIDYYDLCDSMIECRHCKAFVWYQERMDKHKHAANPKCQLCYGNGKFELPFLKHPPSLLSHLLFDHNPKDSKNFQSNLRTYNMMFEFTSPGAKLDNKFNNGSGPPTIRIQGQTCHHIGSLLPPQGQTPKFAQLYIYDIENEVANRINGLRNKKNIDPRIVQNLSNMLYTHNTHAKSFCMARQRLNQGNVHNLKLRLIANRATNGRVYNQPTGFEVVALIVGDVDMTEERDIIMQRQGGTLKRIDEFHASYLAYQYPLLFPYGEDGYRPNFAHRDLHIFDNNSRNKLTIREWLAFRIQTRSEEGKTILSSRRLFQQFLVDGNTMLEGEILKWLRNNQSKLRVTKYRIFKEEGD</sequence>
<evidence type="ECO:0000313" key="2">
    <source>
        <dbReference type="EMBL" id="KAI5435869.1"/>
    </source>
</evidence>
<feature type="region of interest" description="Disordered" evidence="1">
    <location>
        <begin position="13"/>
        <end position="43"/>
    </location>
</feature>
<dbReference type="Proteomes" id="UP001058974">
    <property type="component" value="Chromosome 2"/>
</dbReference>
<organism evidence="2 3">
    <name type="scientific">Pisum sativum</name>
    <name type="common">Garden pea</name>
    <name type="synonym">Lathyrus oleraceus</name>
    <dbReference type="NCBI Taxonomy" id="3888"/>
    <lineage>
        <taxon>Eukaryota</taxon>
        <taxon>Viridiplantae</taxon>
        <taxon>Streptophyta</taxon>
        <taxon>Embryophyta</taxon>
        <taxon>Tracheophyta</taxon>
        <taxon>Spermatophyta</taxon>
        <taxon>Magnoliopsida</taxon>
        <taxon>eudicotyledons</taxon>
        <taxon>Gunneridae</taxon>
        <taxon>Pentapetalae</taxon>
        <taxon>rosids</taxon>
        <taxon>fabids</taxon>
        <taxon>Fabales</taxon>
        <taxon>Fabaceae</taxon>
        <taxon>Papilionoideae</taxon>
        <taxon>50 kb inversion clade</taxon>
        <taxon>NPAAA clade</taxon>
        <taxon>Hologalegina</taxon>
        <taxon>IRL clade</taxon>
        <taxon>Fabeae</taxon>
        <taxon>Lathyrus</taxon>
    </lineage>
</organism>
<gene>
    <name evidence="2" type="ORF">KIW84_022337</name>
</gene>